<dbReference type="AlphaFoldDB" id="A0A4S8LET6"/>
<evidence type="ECO:0000313" key="2">
    <source>
        <dbReference type="Proteomes" id="UP000297245"/>
    </source>
</evidence>
<dbReference type="OrthoDB" id="3252362at2759"/>
<keyword evidence="2" id="KW-1185">Reference proteome</keyword>
<accession>A0A4S8LET6</accession>
<protein>
    <submittedName>
        <fullName evidence="1">Uncharacterized protein</fullName>
    </submittedName>
</protein>
<dbReference type="EMBL" id="ML179470">
    <property type="protein sequence ID" value="THU86968.1"/>
    <property type="molecule type" value="Genomic_DNA"/>
</dbReference>
<name>A0A4S8LET6_DENBC</name>
<gene>
    <name evidence="1" type="ORF">K435DRAFT_822030</name>
</gene>
<proteinExistence type="predicted"/>
<sequence>MSITLDLLHQLYQGVLKHLKLWIIEAYGAHEIDTHCHRLPPNHNIRIFVKGISTLSHVSGQEHNQISHFLLGLIADALLPNGMSNVCFFWCLRGLLDFLFLTRYPTHSSSTLSLMSTALEKFHAKKQIFSIKLFGTLDNFNTEYTQRLHIDLAKDAYRSTDCKDEYSQMTKWLERKEKVMRHDNHIQWLKNGQNLPLPRKPRTFRTSLGRCC</sequence>
<reference evidence="1 2" key="1">
    <citation type="journal article" date="2019" name="Nat. Ecol. Evol.">
        <title>Megaphylogeny resolves global patterns of mushroom evolution.</title>
        <authorList>
            <person name="Varga T."/>
            <person name="Krizsan K."/>
            <person name="Foldi C."/>
            <person name="Dima B."/>
            <person name="Sanchez-Garcia M."/>
            <person name="Sanchez-Ramirez S."/>
            <person name="Szollosi G.J."/>
            <person name="Szarkandi J.G."/>
            <person name="Papp V."/>
            <person name="Albert L."/>
            <person name="Andreopoulos W."/>
            <person name="Angelini C."/>
            <person name="Antonin V."/>
            <person name="Barry K.W."/>
            <person name="Bougher N.L."/>
            <person name="Buchanan P."/>
            <person name="Buyck B."/>
            <person name="Bense V."/>
            <person name="Catcheside P."/>
            <person name="Chovatia M."/>
            <person name="Cooper J."/>
            <person name="Damon W."/>
            <person name="Desjardin D."/>
            <person name="Finy P."/>
            <person name="Geml J."/>
            <person name="Haridas S."/>
            <person name="Hughes K."/>
            <person name="Justo A."/>
            <person name="Karasinski D."/>
            <person name="Kautmanova I."/>
            <person name="Kiss B."/>
            <person name="Kocsube S."/>
            <person name="Kotiranta H."/>
            <person name="LaButti K.M."/>
            <person name="Lechner B.E."/>
            <person name="Liimatainen K."/>
            <person name="Lipzen A."/>
            <person name="Lukacs Z."/>
            <person name="Mihaltcheva S."/>
            <person name="Morgado L.N."/>
            <person name="Niskanen T."/>
            <person name="Noordeloos M.E."/>
            <person name="Ohm R.A."/>
            <person name="Ortiz-Santana B."/>
            <person name="Ovrebo C."/>
            <person name="Racz N."/>
            <person name="Riley R."/>
            <person name="Savchenko A."/>
            <person name="Shiryaev A."/>
            <person name="Soop K."/>
            <person name="Spirin V."/>
            <person name="Szebenyi C."/>
            <person name="Tomsovsky M."/>
            <person name="Tulloss R.E."/>
            <person name="Uehling J."/>
            <person name="Grigoriev I.V."/>
            <person name="Vagvolgyi C."/>
            <person name="Papp T."/>
            <person name="Martin F.M."/>
            <person name="Miettinen O."/>
            <person name="Hibbett D.S."/>
            <person name="Nagy L.G."/>
        </authorList>
    </citation>
    <scope>NUCLEOTIDE SEQUENCE [LARGE SCALE GENOMIC DNA]</scope>
    <source>
        <strain evidence="1 2">CBS 962.96</strain>
    </source>
</reference>
<dbReference type="Proteomes" id="UP000297245">
    <property type="component" value="Unassembled WGS sequence"/>
</dbReference>
<organism evidence="1 2">
    <name type="scientific">Dendrothele bispora (strain CBS 962.96)</name>
    <dbReference type="NCBI Taxonomy" id="1314807"/>
    <lineage>
        <taxon>Eukaryota</taxon>
        <taxon>Fungi</taxon>
        <taxon>Dikarya</taxon>
        <taxon>Basidiomycota</taxon>
        <taxon>Agaricomycotina</taxon>
        <taxon>Agaricomycetes</taxon>
        <taxon>Agaricomycetidae</taxon>
        <taxon>Agaricales</taxon>
        <taxon>Agaricales incertae sedis</taxon>
        <taxon>Dendrothele</taxon>
    </lineage>
</organism>
<evidence type="ECO:0000313" key="1">
    <source>
        <dbReference type="EMBL" id="THU86968.1"/>
    </source>
</evidence>